<dbReference type="Proteomes" id="UP000324222">
    <property type="component" value="Unassembled WGS sequence"/>
</dbReference>
<keyword evidence="3" id="KW-1185">Reference proteome</keyword>
<comment type="caution">
    <text evidence="2">The sequence shown here is derived from an EMBL/GenBank/DDBJ whole genome shotgun (WGS) entry which is preliminary data.</text>
</comment>
<proteinExistence type="predicted"/>
<reference evidence="2 3" key="1">
    <citation type="submission" date="2019-05" db="EMBL/GenBank/DDBJ databases">
        <title>Another draft genome of Portunus trituberculatus and its Hox gene families provides insights of decapod evolution.</title>
        <authorList>
            <person name="Jeong J.-H."/>
            <person name="Song I."/>
            <person name="Kim S."/>
            <person name="Choi T."/>
            <person name="Kim D."/>
            <person name="Ryu S."/>
            <person name="Kim W."/>
        </authorList>
    </citation>
    <scope>NUCLEOTIDE SEQUENCE [LARGE SCALE GENOMIC DNA]</scope>
    <source>
        <tissue evidence="2">Muscle</tissue>
    </source>
</reference>
<protein>
    <submittedName>
        <fullName evidence="2">Uncharacterized protein</fullName>
    </submittedName>
</protein>
<accession>A0A5B7K7P4</accession>
<feature type="region of interest" description="Disordered" evidence="1">
    <location>
        <begin position="1"/>
        <end position="20"/>
    </location>
</feature>
<dbReference type="AlphaFoldDB" id="A0A5B7K7P4"/>
<gene>
    <name evidence="2" type="ORF">E2C01_096229</name>
</gene>
<evidence type="ECO:0000313" key="3">
    <source>
        <dbReference type="Proteomes" id="UP000324222"/>
    </source>
</evidence>
<sequence length="20" mass="2142">MTQVTFHVLSTVSHESQGGP</sequence>
<organism evidence="2 3">
    <name type="scientific">Portunus trituberculatus</name>
    <name type="common">Swimming crab</name>
    <name type="synonym">Neptunus trituberculatus</name>
    <dbReference type="NCBI Taxonomy" id="210409"/>
    <lineage>
        <taxon>Eukaryota</taxon>
        <taxon>Metazoa</taxon>
        <taxon>Ecdysozoa</taxon>
        <taxon>Arthropoda</taxon>
        <taxon>Crustacea</taxon>
        <taxon>Multicrustacea</taxon>
        <taxon>Malacostraca</taxon>
        <taxon>Eumalacostraca</taxon>
        <taxon>Eucarida</taxon>
        <taxon>Decapoda</taxon>
        <taxon>Pleocyemata</taxon>
        <taxon>Brachyura</taxon>
        <taxon>Eubrachyura</taxon>
        <taxon>Portunoidea</taxon>
        <taxon>Portunidae</taxon>
        <taxon>Portuninae</taxon>
        <taxon>Portunus</taxon>
    </lineage>
</organism>
<evidence type="ECO:0000256" key="1">
    <source>
        <dbReference type="SAM" id="MobiDB-lite"/>
    </source>
</evidence>
<dbReference type="EMBL" id="VSRR010124150">
    <property type="protein sequence ID" value="MPD00735.1"/>
    <property type="molecule type" value="Genomic_DNA"/>
</dbReference>
<evidence type="ECO:0000313" key="2">
    <source>
        <dbReference type="EMBL" id="MPD00735.1"/>
    </source>
</evidence>
<name>A0A5B7K7P4_PORTR</name>